<keyword evidence="1" id="KW-0732">Signal</keyword>
<feature type="chain" id="PRO_5012466756" evidence="1">
    <location>
        <begin position="22"/>
        <end position="97"/>
    </location>
</feature>
<sequence>MKNTLKITAICALLAPMSAFATEVVDVTEEQLESFRVAITATGCTIDDDESAAAVESATKYDEETLKAIVEQLRVYDEIVDASQEGGITLVSGECAS</sequence>
<dbReference type="AlphaFoldDB" id="A0A238JV85"/>
<name>A0A238JV85_9RHOB</name>
<gene>
    <name evidence="2" type="ORF">COL8621_01177</name>
</gene>
<evidence type="ECO:0000313" key="2">
    <source>
        <dbReference type="EMBL" id="SMX34097.1"/>
    </source>
</evidence>
<dbReference type="EMBL" id="FXYE01000001">
    <property type="protein sequence ID" value="SMX34097.1"/>
    <property type="molecule type" value="Genomic_DNA"/>
</dbReference>
<keyword evidence="3" id="KW-1185">Reference proteome</keyword>
<evidence type="ECO:0000256" key="1">
    <source>
        <dbReference type="SAM" id="SignalP"/>
    </source>
</evidence>
<protein>
    <submittedName>
        <fullName evidence="2">Uncharacterized protein</fullName>
    </submittedName>
</protein>
<dbReference type="Proteomes" id="UP000202922">
    <property type="component" value="Unassembled WGS sequence"/>
</dbReference>
<dbReference type="OrthoDB" id="7870060at2"/>
<proteinExistence type="predicted"/>
<feature type="signal peptide" evidence="1">
    <location>
        <begin position="1"/>
        <end position="21"/>
    </location>
</feature>
<evidence type="ECO:0000313" key="3">
    <source>
        <dbReference type="Proteomes" id="UP000202922"/>
    </source>
</evidence>
<accession>A0A238JV85</accession>
<dbReference type="RefSeq" id="WP_141137839.1">
    <property type="nucleotide sequence ID" value="NZ_FXYE01000001.1"/>
</dbReference>
<reference evidence="3" key="1">
    <citation type="submission" date="2017-05" db="EMBL/GenBank/DDBJ databases">
        <authorList>
            <person name="Rodrigo-Torres L."/>
            <person name="Arahal R. D."/>
            <person name="Lucena T."/>
        </authorList>
    </citation>
    <scope>NUCLEOTIDE SEQUENCE [LARGE SCALE GENOMIC DNA]</scope>
    <source>
        <strain evidence="3">CECT 8621</strain>
    </source>
</reference>
<organism evidence="2 3">
    <name type="scientific">Actibacterium lipolyticum</name>
    <dbReference type="NCBI Taxonomy" id="1524263"/>
    <lineage>
        <taxon>Bacteria</taxon>
        <taxon>Pseudomonadati</taxon>
        <taxon>Pseudomonadota</taxon>
        <taxon>Alphaproteobacteria</taxon>
        <taxon>Rhodobacterales</taxon>
        <taxon>Roseobacteraceae</taxon>
        <taxon>Actibacterium</taxon>
    </lineage>
</organism>